<dbReference type="EMBL" id="CACRXK020001322">
    <property type="protein sequence ID" value="CAB3988424.1"/>
    <property type="molecule type" value="Genomic_DNA"/>
</dbReference>
<feature type="compositionally biased region" description="Polar residues" evidence="1">
    <location>
        <begin position="1"/>
        <end position="10"/>
    </location>
</feature>
<feature type="compositionally biased region" description="Polar residues" evidence="1">
    <location>
        <begin position="24"/>
        <end position="37"/>
    </location>
</feature>
<feature type="region of interest" description="Disordered" evidence="1">
    <location>
        <begin position="1"/>
        <end position="37"/>
    </location>
</feature>
<dbReference type="PROSITE" id="PS50800">
    <property type="entry name" value="SAP"/>
    <property type="match status" value="1"/>
</dbReference>
<name>A0A6S7G5I6_PARCT</name>
<evidence type="ECO:0000313" key="2">
    <source>
        <dbReference type="EMBL" id="CAB3988424.1"/>
    </source>
</evidence>
<accession>A0A6S7G5I6</accession>
<evidence type="ECO:0000313" key="3">
    <source>
        <dbReference type="Proteomes" id="UP001152795"/>
    </source>
</evidence>
<proteinExistence type="predicted"/>
<keyword evidence="3" id="KW-1185">Reference proteome</keyword>
<reference evidence="2" key="1">
    <citation type="submission" date="2020-04" db="EMBL/GenBank/DDBJ databases">
        <authorList>
            <person name="Alioto T."/>
            <person name="Alioto T."/>
            <person name="Gomez Garrido J."/>
        </authorList>
    </citation>
    <scope>NUCLEOTIDE SEQUENCE</scope>
    <source>
        <strain evidence="2">A484AB</strain>
    </source>
</reference>
<gene>
    <name evidence="2" type="ORF">PACLA_8A063981</name>
</gene>
<dbReference type="AlphaFoldDB" id="A0A6S7G5I6"/>
<feature type="compositionally biased region" description="Basic and acidic residues" evidence="1">
    <location>
        <begin position="11"/>
        <end position="23"/>
    </location>
</feature>
<organism evidence="2 3">
    <name type="scientific">Paramuricea clavata</name>
    <name type="common">Red gorgonian</name>
    <name type="synonym">Violescent sea-whip</name>
    <dbReference type="NCBI Taxonomy" id="317549"/>
    <lineage>
        <taxon>Eukaryota</taxon>
        <taxon>Metazoa</taxon>
        <taxon>Cnidaria</taxon>
        <taxon>Anthozoa</taxon>
        <taxon>Octocorallia</taxon>
        <taxon>Malacalcyonacea</taxon>
        <taxon>Plexauridae</taxon>
        <taxon>Paramuricea</taxon>
    </lineage>
</organism>
<dbReference type="InterPro" id="IPR003034">
    <property type="entry name" value="SAP_dom"/>
</dbReference>
<comment type="caution">
    <text evidence="2">The sequence shown here is derived from an EMBL/GenBank/DDBJ whole genome shotgun (WGS) entry which is preliminary data.</text>
</comment>
<dbReference type="OrthoDB" id="5988483at2759"/>
<dbReference type="Proteomes" id="UP001152795">
    <property type="component" value="Unassembled WGS sequence"/>
</dbReference>
<evidence type="ECO:0000256" key="1">
    <source>
        <dbReference type="SAM" id="MobiDB-lite"/>
    </source>
</evidence>
<sequence length="1031" mass="120108">MISRKWYNSTGKDKSSDNLKDQNNKNVTNQNPSNKNTNVKLELKALSKKWYSKRGRLAAKNWGRSSAKEKQQVGKSNMTVIKQSTTTGSIDENIENIFEQLSRTTSRKRNSEFTGLLAVGELIKSSCVTSTQEAGKVYTTARCGQGSKKMTSYLFDYFGRYFNIVQFYLYDRSYIIENRNQKFDAVIRQLQNITADLDTSCNKKIEGKVGPIFASAIQMMDTKWDKDLLKELQKLQKTSQVVRNDMTNSQQSRLQKRIVQRRKDNEMKSRFKRRGRMMKCEEWPQLAQTLEYIFGEFDQKEKSGGGLEAHARLTNNNMYRCKDNNTFMRQALETVNSISPPSFNTSLSSCFNYTMTYKRNTACAKRHHHGKDVNANISLHNPPKTQVKNLVVNLHYSTANVNYICDDSDLNKKNVIVDSKDAKKIVCAEICPVQKPGKTWSEIEYPDHDWGQSRTNAVTPMTHLFMNTIITERERFLKSVFIFIVDNGPAEQPSSTLVQMLLIRLLITLNLDKITQVSFAEYYSKCNFVERYSVEDEALSRHGPFTAHKIFNEKYIQPGSSKHIMNMGEMAKDVATCLGQVRFGGSNLEAYRGIKQTEHVFIDEERLKQFLSLSEELKKQCEWVYRIEQDSAVWKDVEAIWNLSQEREYKYVDDYKLLTNTLTAKRTTWMDKYQVTFYRSNEQWRGDVLTRKALQPIPDYIRWVSTGGELHYMTFEKNLALKGDWDSCSGLFRPERLLDILISINSDPPDYTFPTIASFVWLTENDTRQYFKEQHEKFRYELREDLEREKWKGHKLFSKNVGCPTRNVHEKWSLGKLSTAKLRFILNYHGLPTQGTKEELCLRLFLLRQNRYKLAFKDQEDEIKRMLRVVPGIILDQRRNALLNPADVYRKRTHYTFKKDKSFLVVPNHLTLENIHNQMLKPIEEYLKILYNLRKERNTELIQTGQGSLVNFLSSSGNQSEDFMVVEKRIKIKWSKDEIGNSGWKYGWYTAMVQGFSIQHDSIDVVYFTEKDCVYTVCVSDLLSKGKLMAA</sequence>
<protein>
    <submittedName>
        <fullName evidence="2">Uncharacterized protein</fullName>
    </submittedName>
</protein>